<keyword evidence="4" id="KW-1185">Reference proteome</keyword>
<keyword evidence="1" id="KW-0472">Membrane</keyword>
<keyword evidence="1" id="KW-1133">Transmembrane helix</keyword>
<proteinExistence type="predicted"/>
<feature type="transmembrane region" description="Helical" evidence="1">
    <location>
        <begin position="54"/>
        <end position="78"/>
    </location>
</feature>
<dbReference type="Proteomes" id="UP001216139">
    <property type="component" value="Chromosome"/>
</dbReference>
<name>A0ABY7TAY9_9SPHI</name>
<feature type="domain" description="HTH LytTR-type" evidence="2">
    <location>
        <begin position="231"/>
        <end position="296"/>
    </location>
</feature>
<dbReference type="InterPro" id="IPR007492">
    <property type="entry name" value="LytTR_DNA-bd_dom"/>
</dbReference>
<evidence type="ECO:0000256" key="1">
    <source>
        <dbReference type="SAM" id="Phobius"/>
    </source>
</evidence>
<accession>A0ABY7TAY9</accession>
<reference evidence="3 4" key="1">
    <citation type="submission" date="2023-02" db="EMBL/GenBank/DDBJ databases">
        <title>Genome sequence of Mucilaginibacter jinjuensis strain KACC 16571.</title>
        <authorList>
            <person name="Kim S."/>
            <person name="Heo J."/>
            <person name="Kwon S.-W."/>
        </authorList>
    </citation>
    <scope>NUCLEOTIDE SEQUENCE [LARGE SCALE GENOMIC DNA]</scope>
    <source>
        <strain evidence="3 4">KACC 16571</strain>
    </source>
</reference>
<dbReference type="RefSeq" id="WP_273631370.1">
    <property type="nucleotide sequence ID" value="NZ_CP117167.1"/>
</dbReference>
<organism evidence="3 4">
    <name type="scientific">Mucilaginibacter jinjuensis</name>
    <dbReference type="NCBI Taxonomy" id="1176721"/>
    <lineage>
        <taxon>Bacteria</taxon>
        <taxon>Pseudomonadati</taxon>
        <taxon>Bacteroidota</taxon>
        <taxon>Sphingobacteriia</taxon>
        <taxon>Sphingobacteriales</taxon>
        <taxon>Sphingobacteriaceae</taxon>
        <taxon>Mucilaginibacter</taxon>
    </lineage>
</organism>
<evidence type="ECO:0000313" key="4">
    <source>
        <dbReference type="Proteomes" id="UP001216139"/>
    </source>
</evidence>
<dbReference type="PROSITE" id="PS50930">
    <property type="entry name" value="HTH_LYTTR"/>
    <property type="match status" value="1"/>
</dbReference>
<dbReference type="SMART" id="SM00850">
    <property type="entry name" value="LytTR"/>
    <property type="match status" value="1"/>
</dbReference>
<protein>
    <submittedName>
        <fullName evidence="3">LytTR family DNA-binding domain-containing protein</fullName>
    </submittedName>
</protein>
<feature type="transmembrane region" description="Helical" evidence="1">
    <location>
        <begin position="24"/>
        <end position="42"/>
    </location>
</feature>
<gene>
    <name evidence="3" type="ORF">PQO05_04030</name>
</gene>
<dbReference type="EMBL" id="CP117167">
    <property type="protein sequence ID" value="WCT13101.1"/>
    <property type="molecule type" value="Genomic_DNA"/>
</dbReference>
<keyword evidence="3" id="KW-0238">DNA-binding</keyword>
<dbReference type="Gene3D" id="2.40.50.1020">
    <property type="entry name" value="LytTr DNA-binding domain"/>
    <property type="match status" value="1"/>
</dbReference>
<sequence length="300" mass="34764">MAYINRQQLFEQVEYPLRYKPGNLVKASVVLFSIAFFFLLLFEPFGVYRPEQKFNYLIICGLHALSPTLIFYIYFSALNYSRKRNAASETSSWTMFQEYAHIAVILLLVGIASFLMRDFIYDNPYNWSLRYFWEEIRNCYLVGCLVYILLTFANFYFRSKSNSAQALLFPISRDTENTAEAITEIFIKTQVKQDDFSFIATQLLFAKAEGNYVELTLCSNSSVTTELKRISLKQFESQIAAHPFFFRCHRAYLVNMAQIEKVTGNSQGYLLSFNGTADKVPVSRAQLNSFNGLYQQLRVA</sequence>
<feature type="transmembrane region" description="Helical" evidence="1">
    <location>
        <begin position="99"/>
        <end position="120"/>
    </location>
</feature>
<feature type="transmembrane region" description="Helical" evidence="1">
    <location>
        <begin position="140"/>
        <end position="157"/>
    </location>
</feature>
<evidence type="ECO:0000313" key="3">
    <source>
        <dbReference type="EMBL" id="WCT13101.1"/>
    </source>
</evidence>
<dbReference type="GO" id="GO:0003677">
    <property type="term" value="F:DNA binding"/>
    <property type="evidence" value="ECO:0007669"/>
    <property type="project" value="UniProtKB-KW"/>
</dbReference>
<keyword evidence="1" id="KW-0812">Transmembrane</keyword>
<dbReference type="Pfam" id="PF04397">
    <property type="entry name" value="LytTR"/>
    <property type="match status" value="1"/>
</dbReference>
<evidence type="ECO:0000259" key="2">
    <source>
        <dbReference type="PROSITE" id="PS50930"/>
    </source>
</evidence>